<comment type="caution">
    <text evidence="7">The sequence shown here is derived from an EMBL/GenBank/DDBJ whole genome shotgun (WGS) entry which is preliminary data.</text>
</comment>
<feature type="domain" description="Molybdopterin cofactor biosynthesis C (MoaC)" evidence="6">
    <location>
        <begin position="41"/>
        <end position="177"/>
    </location>
</feature>
<name>A0A813VQE9_9BILA</name>
<dbReference type="Pfam" id="PF01967">
    <property type="entry name" value="MoaC"/>
    <property type="match status" value="1"/>
</dbReference>
<evidence type="ECO:0000256" key="2">
    <source>
        <dbReference type="ARBA" id="ARBA00005046"/>
    </source>
</evidence>
<dbReference type="CDD" id="cd01420">
    <property type="entry name" value="MoaC_PE"/>
    <property type="match status" value="1"/>
</dbReference>
<comment type="pathway">
    <text evidence="2">Cofactor biosynthesis; molybdopterin biosynthesis.</text>
</comment>
<dbReference type="InterPro" id="IPR023045">
    <property type="entry name" value="MoaC"/>
</dbReference>
<evidence type="ECO:0000256" key="5">
    <source>
        <dbReference type="ARBA" id="ARBA00023239"/>
    </source>
</evidence>
<comment type="catalytic activity">
    <reaction evidence="1">
        <text>(8S)-3',8-cyclo-7,8-dihydroguanosine 5'-triphosphate = cyclic pyranopterin phosphate + diphosphate</text>
        <dbReference type="Rhea" id="RHEA:49580"/>
        <dbReference type="ChEBI" id="CHEBI:33019"/>
        <dbReference type="ChEBI" id="CHEBI:59648"/>
        <dbReference type="ChEBI" id="CHEBI:131766"/>
        <dbReference type="EC" id="4.6.1.17"/>
    </reaction>
</comment>
<dbReference type="InterPro" id="IPR036522">
    <property type="entry name" value="MoaC_sf"/>
</dbReference>
<evidence type="ECO:0000256" key="4">
    <source>
        <dbReference type="ARBA" id="ARBA00023150"/>
    </source>
</evidence>
<sequence>MFSLLTKFPSFVFNRFGYQFAPSSSSSSTFSHITSDGNITMVDIGEKKSTQRQAIVEATVKFPDSHTFQSYFNITTKKGDARLCSKLAGILAAKRTSDLIPLCHQLPLSHIDIEYQHKHEENEVLVRCICSTNYQTGVEMEAMVGATIAAVTIYDMCKALSKSIEIRNIRLVEKTGGKSSIHSK</sequence>
<keyword evidence="5" id="KW-0456">Lyase</keyword>
<accession>A0A813VQE9</accession>
<reference evidence="7" key="1">
    <citation type="submission" date="2021-02" db="EMBL/GenBank/DDBJ databases">
        <authorList>
            <person name="Nowell W R."/>
        </authorList>
    </citation>
    <scope>NUCLEOTIDE SEQUENCE</scope>
</reference>
<dbReference type="GO" id="GO:0061799">
    <property type="term" value="F:cyclic pyranopterin monophosphate synthase activity"/>
    <property type="evidence" value="ECO:0007669"/>
    <property type="project" value="UniProtKB-EC"/>
</dbReference>
<dbReference type="Proteomes" id="UP000663860">
    <property type="component" value="Unassembled WGS sequence"/>
</dbReference>
<evidence type="ECO:0000313" key="7">
    <source>
        <dbReference type="EMBL" id="CAF0843563.1"/>
    </source>
</evidence>
<dbReference type="UniPathway" id="UPA00344"/>
<dbReference type="InterPro" id="IPR050105">
    <property type="entry name" value="MoCo_biosynth_MoaA/MoaC"/>
</dbReference>
<dbReference type="NCBIfam" id="NF006870">
    <property type="entry name" value="PRK09364.1"/>
    <property type="match status" value="1"/>
</dbReference>
<protein>
    <recommendedName>
        <fullName evidence="3">cyclic pyranopterin monophosphate synthase</fullName>
        <ecNumber evidence="3">4.6.1.17</ecNumber>
    </recommendedName>
</protein>
<evidence type="ECO:0000259" key="6">
    <source>
        <dbReference type="Pfam" id="PF01967"/>
    </source>
</evidence>
<dbReference type="InterPro" id="IPR002820">
    <property type="entry name" value="Mopterin_CF_biosynth-C_dom"/>
</dbReference>
<dbReference type="Gene3D" id="3.30.70.640">
    <property type="entry name" value="Molybdopterin cofactor biosynthesis C (MoaC) domain"/>
    <property type="match status" value="1"/>
</dbReference>
<dbReference type="PANTHER" id="PTHR22960">
    <property type="entry name" value="MOLYBDOPTERIN COFACTOR SYNTHESIS PROTEIN A"/>
    <property type="match status" value="1"/>
</dbReference>
<proteinExistence type="predicted"/>
<dbReference type="NCBIfam" id="TIGR00581">
    <property type="entry name" value="moaC"/>
    <property type="match status" value="1"/>
</dbReference>
<gene>
    <name evidence="7" type="ORF">IZO911_LOCUS9196</name>
</gene>
<dbReference type="AlphaFoldDB" id="A0A813VQE9"/>
<organism evidence="7 8">
    <name type="scientific">Adineta steineri</name>
    <dbReference type="NCBI Taxonomy" id="433720"/>
    <lineage>
        <taxon>Eukaryota</taxon>
        <taxon>Metazoa</taxon>
        <taxon>Spiralia</taxon>
        <taxon>Gnathifera</taxon>
        <taxon>Rotifera</taxon>
        <taxon>Eurotatoria</taxon>
        <taxon>Bdelloidea</taxon>
        <taxon>Adinetida</taxon>
        <taxon>Adinetidae</taxon>
        <taxon>Adineta</taxon>
    </lineage>
</organism>
<dbReference type="EC" id="4.6.1.17" evidence="3"/>
<dbReference type="EMBL" id="CAJNOE010000064">
    <property type="protein sequence ID" value="CAF0843563.1"/>
    <property type="molecule type" value="Genomic_DNA"/>
</dbReference>
<dbReference type="PANTHER" id="PTHR22960:SF0">
    <property type="entry name" value="MOLYBDENUM COFACTOR BIOSYNTHESIS PROTEIN 1"/>
    <property type="match status" value="1"/>
</dbReference>
<keyword evidence="4" id="KW-0501">Molybdenum cofactor biosynthesis</keyword>
<evidence type="ECO:0000256" key="1">
    <source>
        <dbReference type="ARBA" id="ARBA00001637"/>
    </source>
</evidence>
<dbReference type="SUPFAM" id="SSF55040">
    <property type="entry name" value="Molybdenum cofactor biosynthesis protein C, MoaC"/>
    <property type="match status" value="1"/>
</dbReference>
<evidence type="ECO:0000256" key="3">
    <source>
        <dbReference type="ARBA" id="ARBA00012575"/>
    </source>
</evidence>
<dbReference type="GO" id="GO:0006777">
    <property type="term" value="P:Mo-molybdopterin cofactor biosynthetic process"/>
    <property type="evidence" value="ECO:0007669"/>
    <property type="project" value="UniProtKB-KW"/>
</dbReference>
<evidence type="ECO:0000313" key="8">
    <source>
        <dbReference type="Proteomes" id="UP000663860"/>
    </source>
</evidence>
<dbReference type="InterPro" id="IPR047594">
    <property type="entry name" value="MoaC_bact/euk"/>
</dbReference>
<dbReference type="GO" id="GO:0061798">
    <property type="term" value="F:GTP 3',8'-cyclase activity"/>
    <property type="evidence" value="ECO:0007669"/>
    <property type="project" value="TreeGrafter"/>
</dbReference>